<evidence type="ECO:0000256" key="1">
    <source>
        <dbReference type="SAM" id="MobiDB-lite"/>
    </source>
</evidence>
<feature type="compositionally biased region" description="Low complexity" evidence="1">
    <location>
        <begin position="733"/>
        <end position="752"/>
    </location>
</feature>
<evidence type="ECO:0000313" key="2">
    <source>
        <dbReference type="EMBL" id="CAD8374305.1"/>
    </source>
</evidence>
<name>A0A7S0FQM9_9DINO</name>
<sequence length="834" mass="90414">MATTEQVAARITRAGLEGDGVASRLFELLWKRDLLSDSSLALRIPDTIIFKYNAPSLWYFTSVDGTIKRKCKAKVNNEYIAKEFLKRASPSGIAASYITTLPDSGPCIGGGPGEGSVGTRTTVEYLDREGLQAFLFDRQRVRSDGILQRFVEPKNGHNNMVRALWSPKVCLLERRVNHLRLSDSRYDIYERAVTFEGADCHSEVTPVRGPALVTKVHEIADSIVQHVAAVTNDRMKISRLALNFKVDDKDRLWLLFASSVRLRDELTRRESAGQADVLTRQGLSNTPLEAHTVLQVPDHVRRARTTSHACPVALQRTCRCPTCDERVEAGCLFDLSYKLLVDYGERQLAARQRASGAAEAEGDVAAAAAWEAEAEAAAEVPEALRKLHPRLTAEEYARCRHDVAFLYKAAAVCESCFLRFSRPQLGVASAFPAGGGDAKGAACVVVEDEAGAISVEVPLLGMQKLDPERLRLRRHATLQKICSRRAEEDEWWEEQAREKAQQARVKQWRAKSCPKLPSWSPRSAGPTLQPPAPVLANRPRPPEETAPLWSAVQCLRQPDPALEPPQRVRRRVPPLRGEPYLREVQAFAARCAGRAAEVLGPAAYEAAANAVSLLHPSPRAVAKAAKAAAKAANEQVQGVQQDLGARVDASGKGRRSCADQGHLQRDGDEPGLDLEAGEDSDGPDDVLEESEGDPIVAELWGKWPPSCGSRGGARSGTPTTRPPSQGEPALSGPSSYPCSRPSTRTSSRGKSPATASGVQQQQQQQQHAAARQRLRAGRPHSSPQVGRSAGMALDAAPQQRPNSSPGVNPGFRRAVSLRAAQGSSPHGADAGGTD</sequence>
<proteinExistence type="predicted"/>
<feature type="compositionally biased region" description="Low complexity" evidence="1">
    <location>
        <begin position="759"/>
        <end position="769"/>
    </location>
</feature>
<reference evidence="2" key="1">
    <citation type="submission" date="2021-01" db="EMBL/GenBank/DDBJ databases">
        <authorList>
            <person name="Corre E."/>
            <person name="Pelletier E."/>
            <person name="Niang G."/>
            <person name="Scheremetjew M."/>
            <person name="Finn R."/>
            <person name="Kale V."/>
            <person name="Holt S."/>
            <person name="Cochrane G."/>
            <person name="Meng A."/>
            <person name="Brown T."/>
            <person name="Cohen L."/>
        </authorList>
    </citation>
    <scope>NUCLEOTIDE SEQUENCE</scope>
    <source>
        <strain evidence="2">Pbaha01</strain>
    </source>
</reference>
<dbReference type="EMBL" id="HBEG01035657">
    <property type="protein sequence ID" value="CAD8374305.1"/>
    <property type="molecule type" value="Transcribed_RNA"/>
</dbReference>
<protein>
    <submittedName>
        <fullName evidence="2">Uncharacterized protein</fullName>
    </submittedName>
</protein>
<gene>
    <name evidence="2" type="ORF">PBAH0796_LOCUS21771</name>
</gene>
<feature type="compositionally biased region" description="Acidic residues" evidence="1">
    <location>
        <begin position="669"/>
        <end position="692"/>
    </location>
</feature>
<dbReference type="AlphaFoldDB" id="A0A7S0FQM9"/>
<accession>A0A7S0FQM9</accession>
<feature type="region of interest" description="Disordered" evidence="1">
    <location>
        <begin position="646"/>
        <end position="834"/>
    </location>
</feature>
<organism evidence="2">
    <name type="scientific">Pyrodinium bahamense</name>
    <dbReference type="NCBI Taxonomy" id="73915"/>
    <lineage>
        <taxon>Eukaryota</taxon>
        <taxon>Sar</taxon>
        <taxon>Alveolata</taxon>
        <taxon>Dinophyceae</taxon>
        <taxon>Gonyaulacales</taxon>
        <taxon>Pyrocystaceae</taxon>
        <taxon>Pyrodinium</taxon>
    </lineage>
</organism>